<dbReference type="Proteomes" id="UP000033769">
    <property type="component" value="Unassembled WGS sequence"/>
</dbReference>
<dbReference type="InterPro" id="IPR036510">
    <property type="entry name" value="Ribosomal_bS20_sf"/>
</dbReference>
<feature type="compositionally biased region" description="Polar residues" evidence="9">
    <location>
        <begin position="1"/>
        <end position="10"/>
    </location>
</feature>
<evidence type="ECO:0000313" key="13">
    <source>
        <dbReference type="Proteomes" id="UP000244959"/>
    </source>
</evidence>
<accession>A0A0F3M7L0</accession>
<dbReference type="RefSeq" id="WP_011944415.1">
    <property type="nucleotide sequence ID" value="NZ_LS398551.1"/>
</dbReference>
<evidence type="ECO:0000256" key="1">
    <source>
        <dbReference type="ARBA" id="ARBA00003134"/>
    </source>
</evidence>
<comment type="function">
    <text evidence="1 8">Binds directly to 16S ribosomal RNA.</text>
</comment>
<dbReference type="InterPro" id="IPR002583">
    <property type="entry name" value="Ribosomal_bS20"/>
</dbReference>
<feature type="region of interest" description="Disordered" evidence="9">
    <location>
        <begin position="1"/>
        <end position="25"/>
    </location>
</feature>
<evidence type="ECO:0000256" key="3">
    <source>
        <dbReference type="ARBA" id="ARBA00022730"/>
    </source>
</evidence>
<dbReference type="EMBL" id="LS398551">
    <property type="protein sequence ID" value="SPR11971.1"/>
    <property type="molecule type" value="Genomic_DNA"/>
</dbReference>
<dbReference type="AlphaFoldDB" id="A0A0F3M7L0"/>
<evidence type="ECO:0000256" key="2">
    <source>
        <dbReference type="ARBA" id="ARBA00007634"/>
    </source>
</evidence>
<name>A0A0F3M7L0_ORITS</name>
<dbReference type="Proteomes" id="UP000244959">
    <property type="component" value="Chromosome I"/>
</dbReference>
<evidence type="ECO:0000313" key="12">
    <source>
        <dbReference type="Proteomes" id="UP000033769"/>
    </source>
</evidence>
<evidence type="ECO:0000256" key="6">
    <source>
        <dbReference type="ARBA" id="ARBA00023274"/>
    </source>
</evidence>
<dbReference type="SUPFAM" id="SSF46992">
    <property type="entry name" value="Ribosomal protein S20"/>
    <property type="match status" value="1"/>
</dbReference>
<evidence type="ECO:0000256" key="8">
    <source>
        <dbReference type="HAMAP-Rule" id="MF_00500"/>
    </source>
</evidence>
<dbReference type="NCBIfam" id="TIGR00029">
    <property type="entry name" value="S20"/>
    <property type="match status" value="1"/>
</dbReference>
<dbReference type="GO" id="GO:0015935">
    <property type="term" value="C:small ribosomal subunit"/>
    <property type="evidence" value="ECO:0007669"/>
    <property type="project" value="TreeGrafter"/>
</dbReference>
<sequence>MANHKSTQKSIRQDQKRNLINKSRKSNVKTFLKRVTLAINAGDKKVASEALSAAHSKLAKAANKGIFKLNTVSRKVSRLSRKIKQLEDKI</sequence>
<proteinExistence type="inferred from homology"/>
<dbReference type="PANTHER" id="PTHR33398">
    <property type="entry name" value="30S RIBOSOMAL PROTEIN S20"/>
    <property type="match status" value="1"/>
</dbReference>
<evidence type="ECO:0000256" key="4">
    <source>
        <dbReference type="ARBA" id="ARBA00022884"/>
    </source>
</evidence>
<keyword evidence="13" id="KW-1185">Reference proteome</keyword>
<reference evidence="10 12" key="1">
    <citation type="submission" date="2015-02" db="EMBL/GenBank/DDBJ databases">
        <title>Genome Sequencing of Rickettsiales.</title>
        <authorList>
            <person name="Daugherty S.C."/>
            <person name="Su Q."/>
            <person name="Abolude K."/>
            <person name="Beier-Sexton M."/>
            <person name="Carlyon J.A."/>
            <person name="Carter R."/>
            <person name="Day N.P."/>
            <person name="Dumler S.J."/>
            <person name="Dyachenko V."/>
            <person name="Godinez A."/>
            <person name="Kurtti T.J."/>
            <person name="Lichay M."/>
            <person name="Mullins K.E."/>
            <person name="Ott S."/>
            <person name="Pappas-Brown V."/>
            <person name="Paris D.H."/>
            <person name="Patel P."/>
            <person name="Richards A.L."/>
            <person name="Sadzewicz L."/>
            <person name="Sears K."/>
            <person name="Seidman D."/>
            <person name="Sengamalay N."/>
            <person name="Stenos J."/>
            <person name="Tallon L.J."/>
            <person name="Vincent G."/>
            <person name="Fraser C.M."/>
            <person name="Munderloh U."/>
            <person name="Dunning-Hotopp J.C."/>
        </authorList>
    </citation>
    <scope>NUCLEOTIDE SEQUENCE [LARGE SCALE GENOMIC DNA]</scope>
    <source>
        <strain evidence="10 12">Gilliam</strain>
    </source>
</reference>
<evidence type="ECO:0000256" key="9">
    <source>
        <dbReference type="SAM" id="MobiDB-lite"/>
    </source>
</evidence>
<dbReference type="GO" id="GO:0006412">
    <property type="term" value="P:translation"/>
    <property type="evidence" value="ECO:0007669"/>
    <property type="project" value="UniProtKB-UniRule"/>
</dbReference>
<dbReference type="EMBL" id="LANO01000041">
    <property type="protein sequence ID" value="KJV51646.1"/>
    <property type="molecule type" value="Genomic_DNA"/>
</dbReference>
<dbReference type="GO" id="GO:0070181">
    <property type="term" value="F:small ribosomal subunit rRNA binding"/>
    <property type="evidence" value="ECO:0007669"/>
    <property type="project" value="TreeGrafter"/>
</dbReference>
<keyword evidence="3 8" id="KW-0699">rRNA-binding</keyword>
<protein>
    <recommendedName>
        <fullName evidence="7 8">Small ribosomal subunit protein bS20</fullName>
    </recommendedName>
</protein>
<keyword evidence="4 8" id="KW-0694">RNA-binding</keyword>
<evidence type="ECO:0000256" key="5">
    <source>
        <dbReference type="ARBA" id="ARBA00022980"/>
    </source>
</evidence>
<dbReference type="Pfam" id="PF01649">
    <property type="entry name" value="Ribosomal_S20p"/>
    <property type="match status" value="1"/>
</dbReference>
<dbReference type="SMR" id="A0A0F3M7L0"/>
<keyword evidence="6 8" id="KW-0687">Ribonucleoprotein</keyword>
<reference evidence="11" key="2">
    <citation type="submission" date="2018-03" db="EMBL/GenBank/DDBJ databases">
        <authorList>
            <person name="Keele B.F."/>
        </authorList>
    </citation>
    <scope>NUCLEOTIDE SEQUENCE [LARGE SCALE GENOMIC DNA]</scope>
    <source>
        <strain evidence="11">Gilliam</strain>
    </source>
</reference>
<dbReference type="Gene3D" id="1.20.58.110">
    <property type="entry name" value="Ribosomal protein S20"/>
    <property type="match status" value="1"/>
</dbReference>
<dbReference type="PANTHER" id="PTHR33398:SF1">
    <property type="entry name" value="SMALL RIBOSOMAL SUBUNIT PROTEIN BS20C"/>
    <property type="match status" value="1"/>
</dbReference>
<evidence type="ECO:0000313" key="11">
    <source>
        <dbReference type="EMBL" id="SPR11971.1"/>
    </source>
</evidence>
<evidence type="ECO:0000256" key="7">
    <source>
        <dbReference type="ARBA" id="ARBA00035136"/>
    </source>
</evidence>
<dbReference type="PATRIC" id="fig|1359184.3.peg.1911"/>
<reference evidence="13" key="3">
    <citation type="submission" date="2018-03" db="EMBL/GenBank/DDBJ databases">
        <authorList>
            <person name="Batty M. E."/>
            <person name="Batty M E."/>
        </authorList>
    </citation>
    <scope>NUCLEOTIDE SEQUENCE [LARGE SCALE GENOMIC DNA]</scope>
    <source>
        <strain evidence="13">Gilliam</strain>
    </source>
</reference>
<comment type="similarity">
    <text evidence="2 8">Belongs to the bacterial ribosomal protein bS20 family.</text>
</comment>
<dbReference type="HAMAP" id="MF_00500">
    <property type="entry name" value="Ribosomal_bS20"/>
    <property type="match status" value="1"/>
</dbReference>
<dbReference type="GO" id="GO:0003735">
    <property type="term" value="F:structural constituent of ribosome"/>
    <property type="evidence" value="ECO:0007669"/>
    <property type="project" value="InterPro"/>
</dbReference>
<keyword evidence="5 8" id="KW-0689">Ribosomal protein</keyword>
<gene>
    <name evidence="8 10" type="primary">rpsT</name>
    <name evidence="11" type="ORF">GILLIAM_02408</name>
    <name evidence="10" type="ORF">OTSGILL_2117</name>
</gene>
<evidence type="ECO:0000313" key="10">
    <source>
        <dbReference type="EMBL" id="KJV51646.1"/>
    </source>
</evidence>
<organism evidence="10 12">
    <name type="scientific">Orientia tsutsugamushi str. Gilliam</name>
    <dbReference type="NCBI Taxonomy" id="1359184"/>
    <lineage>
        <taxon>Bacteria</taxon>
        <taxon>Pseudomonadati</taxon>
        <taxon>Pseudomonadota</taxon>
        <taxon>Alphaproteobacteria</taxon>
        <taxon>Rickettsiales</taxon>
        <taxon>Rickettsiaceae</taxon>
        <taxon>Rickettsieae</taxon>
        <taxon>Orientia</taxon>
    </lineage>
</organism>